<evidence type="ECO:0000313" key="6">
    <source>
        <dbReference type="WBParaSite" id="maker-uti_cns_0012808-snap-gene-0.5-mRNA-1"/>
    </source>
</evidence>
<evidence type="ECO:0000256" key="1">
    <source>
        <dbReference type="ARBA" id="ARBA00023157"/>
    </source>
</evidence>
<feature type="region of interest" description="Disordered" evidence="3">
    <location>
        <begin position="233"/>
        <end position="257"/>
    </location>
</feature>
<evidence type="ECO:0000313" key="5">
    <source>
        <dbReference type="Proteomes" id="UP000095280"/>
    </source>
</evidence>
<proteinExistence type="predicted"/>
<organism evidence="5 6">
    <name type="scientific">Macrostomum lignano</name>
    <dbReference type="NCBI Taxonomy" id="282301"/>
    <lineage>
        <taxon>Eukaryota</taxon>
        <taxon>Metazoa</taxon>
        <taxon>Spiralia</taxon>
        <taxon>Lophotrochozoa</taxon>
        <taxon>Platyhelminthes</taxon>
        <taxon>Rhabditophora</taxon>
        <taxon>Macrostomorpha</taxon>
        <taxon>Macrostomida</taxon>
        <taxon>Macrostomidae</taxon>
        <taxon>Macrostomum</taxon>
    </lineage>
</organism>
<feature type="region of interest" description="Disordered" evidence="3">
    <location>
        <begin position="618"/>
        <end position="669"/>
    </location>
</feature>
<reference evidence="6" key="1">
    <citation type="submission" date="2016-11" db="UniProtKB">
        <authorList>
            <consortium name="WormBaseParasite"/>
        </authorList>
    </citation>
    <scope>IDENTIFICATION</scope>
</reference>
<dbReference type="AlphaFoldDB" id="A0A1I8IJ62"/>
<dbReference type="WBParaSite" id="maker-uti_cns_0012808-snap-gene-0.5-mRNA-1">
    <property type="protein sequence ID" value="maker-uti_cns_0012808-snap-gene-0.5-mRNA-1"/>
    <property type="gene ID" value="maker-uti_cns_0012808-snap-gene-0.5"/>
</dbReference>
<keyword evidence="4" id="KW-1133">Transmembrane helix</keyword>
<dbReference type="Proteomes" id="UP000095280">
    <property type="component" value="Unplaced"/>
</dbReference>
<keyword evidence="4" id="KW-0812">Transmembrane</keyword>
<evidence type="ECO:0000256" key="3">
    <source>
        <dbReference type="SAM" id="MobiDB-lite"/>
    </source>
</evidence>
<feature type="transmembrane region" description="Helical" evidence="4">
    <location>
        <begin position="166"/>
        <end position="192"/>
    </location>
</feature>
<dbReference type="InterPro" id="IPR002172">
    <property type="entry name" value="LDrepeatLR_classA_rpt"/>
</dbReference>
<comment type="caution">
    <text evidence="2">Lacks conserved residue(s) required for the propagation of feature annotation.</text>
</comment>
<feature type="compositionally biased region" description="Pro residues" evidence="3">
    <location>
        <begin position="234"/>
        <end position="245"/>
    </location>
</feature>
<evidence type="ECO:0000256" key="4">
    <source>
        <dbReference type="SAM" id="Phobius"/>
    </source>
</evidence>
<evidence type="ECO:0000256" key="2">
    <source>
        <dbReference type="PROSITE-ProRule" id="PRU00124"/>
    </source>
</evidence>
<feature type="region of interest" description="Disordered" evidence="3">
    <location>
        <begin position="270"/>
        <end position="289"/>
    </location>
</feature>
<keyword evidence="4" id="KW-0472">Membrane</keyword>
<sequence>RHGAGPRQAPASLRSFLRPPTVAEFHCYPPLRSGTERTVAVVTPSAGANRGQQDNLASACGFCSKPDSLYFDSAIADLTAGGHWKLLLPIQHTTGLEITASLFTAASDLDADCPFRCDNHANCIGWDRVCDERSDCDSGADEEVSFCSEIRQQKTDSAPSRQPRTVWWVLGISIAIVILLALVLIQTALLVVRHKNCASAELADNPAPPPVVLSQQRLFEQQQLRRLRQLAGAVPPPPFRQPPPFAGGAPEDSGGEFDMPCLPAHAAHVSPAQAGVAQQRPRLEDSGFSGDDLGRCRMAPLGLSQFRSSACVPRLPNRSHCLDGGSPWPAGRPCVTVVGSRRCRTSDCAVRISSSSPSATPGGCSGSDSCRGFLRCCRGCSCCAPPASPCWPNSSRRSRRLSREVGRAVEASAPVAAAAAAAATAAAEARSLVERDGAMPLLRGSGFESALACGSRSKIDPTTRADPPRHSCRVFGLSCAAPAAEEAANEPHRRVAWIPIAAVADALGTACALMRPAGGSAKCLALVAFVGRGHSQIKAVRLDHSLKVGHEAERSFFSAESLDLKVELLRVELSSVNPGSLDGVGGAGAPAQDEFANVGAEALLAEQIIRHRQHVNPGSADRMQFGRQAGRGGRCTMWTNSYEQRRQPRRRPAPENKMPQSTKPAAAAAGGAAVDVVNAVAAAEAVTPAGTADRRHSQRRQRQRQRQLLQTASALLHRRLHKEAGRVQLVSERHRRLLLLLLLLLLNIGRAHWRVWQAARLGCVARLDSCLLSLLLLLLLLLLKYRHWQRQTSTASPDAASHCSLLLAAEAGRTEAAAAACDDAAAAAADDEALAAGLGAGALLAPEPTAQPQLEPQLSDGSEYLLTSFILDGNGNVQNRRLAAGRSPINTADSDRWRAVLPLERPCLATLLGDAWVASATKSRMRGTMSSTATRFSGPRGSTKSAYFFVGRQKPSKAGFTNSVW</sequence>
<accession>A0A1I8IJ62</accession>
<keyword evidence="5" id="KW-1185">Reference proteome</keyword>
<protein>
    <submittedName>
        <fullName evidence="6">MAM domain-containing protein</fullName>
    </submittedName>
</protein>
<dbReference type="CDD" id="cd00112">
    <property type="entry name" value="LDLa"/>
    <property type="match status" value="1"/>
</dbReference>
<dbReference type="PROSITE" id="PS50068">
    <property type="entry name" value="LDLRA_2"/>
    <property type="match status" value="1"/>
</dbReference>
<keyword evidence="1" id="KW-1015">Disulfide bond</keyword>
<name>A0A1I8IJ62_9PLAT</name>